<evidence type="ECO:0000256" key="2">
    <source>
        <dbReference type="ARBA" id="ARBA00007452"/>
    </source>
</evidence>
<evidence type="ECO:0000256" key="5">
    <source>
        <dbReference type="ARBA" id="ARBA00023172"/>
    </source>
</evidence>
<dbReference type="GO" id="GO:0043590">
    <property type="term" value="C:bacterial nucleoid"/>
    <property type="evidence" value="ECO:0007669"/>
    <property type="project" value="TreeGrafter"/>
</dbReference>
<dbReference type="Pfam" id="PF11967">
    <property type="entry name" value="RecO_N"/>
    <property type="match status" value="1"/>
</dbReference>
<keyword evidence="4 8" id="KW-0227">DNA damage</keyword>
<dbReference type="PANTHER" id="PTHR33991:SF1">
    <property type="entry name" value="DNA REPAIR PROTEIN RECO"/>
    <property type="match status" value="1"/>
</dbReference>
<reference evidence="10" key="2">
    <citation type="submission" date="2021-04" db="EMBL/GenBank/DDBJ databases">
        <authorList>
            <person name="Gilroy R."/>
        </authorList>
    </citation>
    <scope>NUCLEOTIDE SEQUENCE</scope>
    <source>
        <strain evidence="10">687</strain>
    </source>
</reference>
<evidence type="ECO:0000313" key="10">
    <source>
        <dbReference type="EMBL" id="MBU3827098.1"/>
    </source>
</evidence>
<proteinExistence type="inferred from homology"/>
<dbReference type="InterPro" id="IPR022572">
    <property type="entry name" value="DNA_rep/recomb_RecO_N"/>
</dbReference>
<dbReference type="SUPFAM" id="SSF50249">
    <property type="entry name" value="Nucleic acid-binding proteins"/>
    <property type="match status" value="1"/>
</dbReference>
<feature type="domain" description="DNA replication/recombination mediator RecO N-terminal" evidence="9">
    <location>
        <begin position="8"/>
        <end position="75"/>
    </location>
</feature>
<dbReference type="InterPro" id="IPR042242">
    <property type="entry name" value="RecO_C"/>
</dbReference>
<dbReference type="EMBL" id="JAHLFG010000068">
    <property type="protein sequence ID" value="MBU3827098.1"/>
    <property type="molecule type" value="Genomic_DNA"/>
</dbReference>
<protein>
    <recommendedName>
        <fullName evidence="3 8">DNA repair protein RecO</fullName>
    </recommendedName>
    <alternativeName>
        <fullName evidence="7 8">Recombination protein O</fullName>
    </alternativeName>
</protein>
<dbReference type="Pfam" id="PF02565">
    <property type="entry name" value="RecO_C"/>
    <property type="match status" value="1"/>
</dbReference>
<evidence type="ECO:0000256" key="6">
    <source>
        <dbReference type="ARBA" id="ARBA00023204"/>
    </source>
</evidence>
<dbReference type="PANTHER" id="PTHR33991">
    <property type="entry name" value="DNA REPAIR PROTEIN RECO"/>
    <property type="match status" value="1"/>
</dbReference>
<evidence type="ECO:0000256" key="1">
    <source>
        <dbReference type="ARBA" id="ARBA00003065"/>
    </source>
</evidence>
<dbReference type="InterPro" id="IPR003717">
    <property type="entry name" value="RecO"/>
</dbReference>
<evidence type="ECO:0000259" key="9">
    <source>
        <dbReference type="Pfam" id="PF11967"/>
    </source>
</evidence>
<gene>
    <name evidence="8 10" type="primary">recO</name>
    <name evidence="10" type="ORF">IAA31_06370</name>
</gene>
<name>A0A9E2KPV7_9GAMM</name>
<dbReference type="AlphaFoldDB" id="A0A9E2KPV7"/>
<evidence type="ECO:0000256" key="4">
    <source>
        <dbReference type="ARBA" id="ARBA00022763"/>
    </source>
</evidence>
<comment type="function">
    <text evidence="1 8">Involved in DNA repair and RecF pathway recombination.</text>
</comment>
<evidence type="ECO:0000313" key="11">
    <source>
        <dbReference type="Proteomes" id="UP000824150"/>
    </source>
</evidence>
<dbReference type="GO" id="GO:0006302">
    <property type="term" value="P:double-strand break repair"/>
    <property type="evidence" value="ECO:0007669"/>
    <property type="project" value="TreeGrafter"/>
</dbReference>
<evidence type="ECO:0000256" key="7">
    <source>
        <dbReference type="ARBA" id="ARBA00033409"/>
    </source>
</evidence>
<comment type="caution">
    <text evidence="10">The sequence shown here is derived from an EMBL/GenBank/DDBJ whole genome shotgun (WGS) entry which is preliminary data.</text>
</comment>
<dbReference type="InterPro" id="IPR037278">
    <property type="entry name" value="ARFGAP/RecO"/>
</dbReference>
<organism evidence="10 11">
    <name type="scientific">Candidatus Anaerobiospirillum merdipullorum</name>
    <dbReference type="NCBI Taxonomy" id="2838450"/>
    <lineage>
        <taxon>Bacteria</taxon>
        <taxon>Pseudomonadati</taxon>
        <taxon>Pseudomonadota</taxon>
        <taxon>Gammaproteobacteria</taxon>
        <taxon>Aeromonadales</taxon>
        <taxon>Succinivibrionaceae</taxon>
        <taxon>Anaerobiospirillum</taxon>
    </lineage>
</organism>
<keyword evidence="6 8" id="KW-0234">DNA repair</keyword>
<dbReference type="Gene3D" id="2.40.50.140">
    <property type="entry name" value="Nucleic acid-binding proteins"/>
    <property type="match status" value="1"/>
</dbReference>
<comment type="similarity">
    <text evidence="2 8">Belongs to the RecO family.</text>
</comment>
<dbReference type="NCBIfam" id="TIGR00613">
    <property type="entry name" value="reco"/>
    <property type="match status" value="1"/>
</dbReference>
<dbReference type="GO" id="GO:0006310">
    <property type="term" value="P:DNA recombination"/>
    <property type="evidence" value="ECO:0007669"/>
    <property type="project" value="UniProtKB-UniRule"/>
</dbReference>
<dbReference type="HAMAP" id="MF_00201">
    <property type="entry name" value="RecO"/>
    <property type="match status" value="1"/>
</dbReference>
<evidence type="ECO:0000256" key="8">
    <source>
        <dbReference type="HAMAP-Rule" id="MF_00201"/>
    </source>
</evidence>
<accession>A0A9E2KPV7</accession>
<sequence>MAQLHAGEPGFILHARPYQEHSRLIEAFTLNYGRVCLIARMSAKGSRQQALLQPFCPLQLSMLQGRSEIWRLTECNRSGDPFSLPVPQLFSGYYLNELIYYLLKHGDSAPQLFSCYLATLRSLSDGEAEERALRVFELKLLQHLGQGLDFHTQDGKSFKAQQYYCYLPGQGFVPQLDPQMPSFAGQTLNALAQGLPQEPQLLQVLKQVTRTCIAILLQGRELKSRQMYQQYLQL</sequence>
<dbReference type="Proteomes" id="UP000824150">
    <property type="component" value="Unassembled WGS sequence"/>
</dbReference>
<reference evidence="10" key="1">
    <citation type="journal article" date="2021" name="PeerJ">
        <title>Extensive microbial diversity within the chicken gut microbiome revealed by metagenomics and culture.</title>
        <authorList>
            <person name="Gilroy R."/>
            <person name="Ravi A."/>
            <person name="Getino M."/>
            <person name="Pursley I."/>
            <person name="Horton D.L."/>
            <person name="Alikhan N.F."/>
            <person name="Baker D."/>
            <person name="Gharbi K."/>
            <person name="Hall N."/>
            <person name="Watson M."/>
            <person name="Adriaenssens E.M."/>
            <person name="Foster-Nyarko E."/>
            <person name="Jarju S."/>
            <person name="Secka A."/>
            <person name="Antonio M."/>
            <person name="Oren A."/>
            <person name="Chaudhuri R.R."/>
            <person name="La Ragione R."/>
            <person name="Hildebrand F."/>
            <person name="Pallen M.J."/>
        </authorList>
    </citation>
    <scope>NUCLEOTIDE SEQUENCE</scope>
    <source>
        <strain evidence="10">687</strain>
    </source>
</reference>
<dbReference type="InterPro" id="IPR012340">
    <property type="entry name" value="NA-bd_OB-fold"/>
</dbReference>
<evidence type="ECO:0000256" key="3">
    <source>
        <dbReference type="ARBA" id="ARBA00021310"/>
    </source>
</evidence>
<dbReference type="Gene3D" id="1.20.1440.120">
    <property type="entry name" value="Recombination protein O, C-terminal domain"/>
    <property type="match status" value="1"/>
</dbReference>
<dbReference type="SUPFAM" id="SSF57863">
    <property type="entry name" value="ArfGap/RecO-like zinc finger"/>
    <property type="match status" value="1"/>
</dbReference>
<keyword evidence="5 8" id="KW-0233">DNA recombination</keyword>